<feature type="non-terminal residue" evidence="7">
    <location>
        <position position="1150"/>
    </location>
</feature>
<dbReference type="InterPro" id="IPR000477">
    <property type="entry name" value="RT_dom"/>
</dbReference>
<dbReference type="Pfam" id="PF03732">
    <property type="entry name" value="Retrotrans_gag"/>
    <property type="match status" value="1"/>
</dbReference>
<feature type="region of interest" description="Disordered" evidence="5">
    <location>
        <begin position="608"/>
        <end position="655"/>
    </location>
</feature>
<dbReference type="EMBL" id="CAJNOI010002050">
    <property type="protein sequence ID" value="CAF1454975.1"/>
    <property type="molecule type" value="Genomic_DNA"/>
</dbReference>
<evidence type="ECO:0000256" key="2">
    <source>
        <dbReference type="ARBA" id="ARBA00022695"/>
    </source>
</evidence>
<dbReference type="PROSITE" id="PS50878">
    <property type="entry name" value="RT_POL"/>
    <property type="match status" value="1"/>
</dbReference>
<feature type="compositionally biased region" description="Polar residues" evidence="5">
    <location>
        <begin position="488"/>
        <end position="521"/>
    </location>
</feature>
<feature type="compositionally biased region" description="Low complexity" evidence="5">
    <location>
        <begin position="437"/>
        <end position="480"/>
    </location>
</feature>
<dbReference type="CDD" id="cd00303">
    <property type="entry name" value="retropepsin_like"/>
    <property type="match status" value="1"/>
</dbReference>
<accession>A0A815PXY1</accession>
<gene>
    <name evidence="7" type="ORF">BJG266_LOCUS40654</name>
</gene>
<evidence type="ECO:0000256" key="3">
    <source>
        <dbReference type="ARBA" id="ARBA00022722"/>
    </source>
</evidence>
<evidence type="ECO:0000256" key="4">
    <source>
        <dbReference type="ARBA" id="ARBA00022759"/>
    </source>
</evidence>
<dbReference type="InterPro" id="IPR005162">
    <property type="entry name" value="Retrotrans_gag_dom"/>
</dbReference>
<evidence type="ECO:0000259" key="6">
    <source>
        <dbReference type="PROSITE" id="PS50878"/>
    </source>
</evidence>
<dbReference type="GO" id="GO:0004519">
    <property type="term" value="F:endonuclease activity"/>
    <property type="evidence" value="ECO:0007669"/>
    <property type="project" value="UniProtKB-KW"/>
</dbReference>
<dbReference type="InterPro" id="IPR021109">
    <property type="entry name" value="Peptidase_aspartic_dom_sf"/>
</dbReference>
<feature type="domain" description="Reverse transcriptase" evidence="6">
    <location>
        <begin position="1047"/>
        <end position="1150"/>
    </location>
</feature>
<dbReference type="PANTHER" id="PTHR37984">
    <property type="entry name" value="PROTEIN CBG26694"/>
    <property type="match status" value="1"/>
</dbReference>
<proteinExistence type="predicted"/>
<dbReference type="SUPFAM" id="SSF50630">
    <property type="entry name" value="Acid proteases"/>
    <property type="match status" value="1"/>
</dbReference>
<dbReference type="GO" id="GO:0016779">
    <property type="term" value="F:nucleotidyltransferase activity"/>
    <property type="evidence" value="ECO:0007669"/>
    <property type="project" value="UniProtKB-KW"/>
</dbReference>
<feature type="compositionally biased region" description="Polar residues" evidence="5">
    <location>
        <begin position="571"/>
        <end position="590"/>
    </location>
</feature>
<evidence type="ECO:0000313" key="8">
    <source>
        <dbReference type="Proteomes" id="UP000663877"/>
    </source>
</evidence>
<feature type="compositionally biased region" description="Low complexity" evidence="5">
    <location>
        <begin position="561"/>
        <end position="570"/>
    </location>
</feature>
<reference evidence="7" key="1">
    <citation type="submission" date="2021-02" db="EMBL/GenBank/DDBJ databases">
        <authorList>
            <person name="Nowell W R."/>
        </authorList>
    </citation>
    <scope>NUCLEOTIDE SEQUENCE</scope>
</reference>
<feature type="region of interest" description="Disordered" evidence="5">
    <location>
        <begin position="1"/>
        <end position="48"/>
    </location>
</feature>
<keyword evidence="4" id="KW-0378">Hydrolase</keyword>
<keyword evidence="4" id="KW-0255">Endonuclease</keyword>
<dbReference type="Gene3D" id="3.10.10.10">
    <property type="entry name" value="HIV Type 1 Reverse Transcriptase, subunit A, domain 1"/>
    <property type="match status" value="1"/>
</dbReference>
<feature type="compositionally biased region" description="Low complexity" evidence="5">
    <location>
        <begin position="619"/>
        <end position="655"/>
    </location>
</feature>
<dbReference type="CDD" id="cd01647">
    <property type="entry name" value="RT_LTR"/>
    <property type="match status" value="1"/>
</dbReference>
<dbReference type="InterPro" id="IPR043502">
    <property type="entry name" value="DNA/RNA_pol_sf"/>
</dbReference>
<dbReference type="Gene3D" id="3.30.70.270">
    <property type="match status" value="1"/>
</dbReference>
<evidence type="ECO:0000256" key="5">
    <source>
        <dbReference type="SAM" id="MobiDB-lite"/>
    </source>
</evidence>
<feature type="region of interest" description="Disordered" evidence="5">
    <location>
        <begin position="437"/>
        <end position="521"/>
    </location>
</feature>
<dbReference type="InterPro" id="IPR043128">
    <property type="entry name" value="Rev_trsase/Diguanyl_cyclase"/>
</dbReference>
<dbReference type="SUPFAM" id="SSF56672">
    <property type="entry name" value="DNA/RNA polymerases"/>
    <property type="match status" value="1"/>
</dbReference>
<protein>
    <recommendedName>
        <fullName evidence="6">Reverse transcriptase domain-containing protein</fullName>
    </recommendedName>
</protein>
<dbReference type="InterPro" id="IPR050951">
    <property type="entry name" value="Retrovirus_Pol_polyprotein"/>
</dbReference>
<keyword evidence="2" id="KW-0548">Nucleotidyltransferase</keyword>
<name>A0A815PXY1_9BILA</name>
<comment type="caution">
    <text evidence="7">The sequence shown here is derived from an EMBL/GenBank/DDBJ whole genome shotgun (WGS) entry which is preliminary data.</text>
</comment>
<dbReference type="Gene3D" id="2.40.70.10">
    <property type="entry name" value="Acid Proteases"/>
    <property type="match status" value="1"/>
</dbReference>
<dbReference type="Pfam" id="PF00078">
    <property type="entry name" value="RVT_1"/>
    <property type="match status" value="1"/>
</dbReference>
<keyword evidence="1" id="KW-0808">Transferase</keyword>
<keyword evidence="3" id="KW-0540">Nuclease</keyword>
<dbReference type="AlphaFoldDB" id="A0A815PXY1"/>
<organism evidence="7 8">
    <name type="scientific">Adineta steineri</name>
    <dbReference type="NCBI Taxonomy" id="433720"/>
    <lineage>
        <taxon>Eukaryota</taxon>
        <taxon>Metazoa</taxon>
        <taxon>Spiralia</taxon>
        <taxon>Gnathifera</taxon>
        <taxon>Rotifera</taxon>
        <taxon>Eurotatoria</taxon>
        <taxon>Bdelloidea</taxon>
        <taxon>Adinetida</taxon>
        <taxon>Adinetidae</taxon>
        <taxon>Adineta</taxon>
    </lineage>
</organism>
<dbReference type="Proteomes" id="UP000663877">
    <property type="component" value="Unassembled WGS sequence"/>
</dbReference>
<feature type="region of interest" description="Disordered" evidence="5">
    <location>
        <begin position="560"/>
        <end position="590"/>
    </location>
</feature>
<evidence type="ECO:0000313" key="7">
    <source>
        <dbReference type="EMBL" id="CAF1454975.1"/>
    </source>
</evidence>
<sequence length="1150" mass="128833">MSTGNIPTPVPPTTDNKSDDLSSSSESIFNKSTLSLPKPTTKRSKKLSTVKNTNYKPICTATSQSRLADQVSHQQSEITNLNKFMYDLQLEFDQLKSAVHSARNSPTSLCQSNSIQNYQHQSVDHNSAASPAHTRHHYDTCTSIPIQSNQPHTLPSVDQLYYLQEALQQSNIALARRDIELDHLRQEIDELRYSRSTFNKSPLQVRPPSIASTHIPSTHSNTSAFIPIGSHSKPPSIIPAAPAYTSPSTMPFTMTLNNTLPNFSGRETELPIKFIKEFEVRASGLVGYNDDYLLRAVQQTLSDSALTWFIQIQQEQSIVTWSQFKILFLRRFRTPEKIELFRNRLRSLWQGDHESTADYYERLKALISEIDPETSSDYLKRKFLQKLRKDIRDKMLLGLTSPLSDLVQKATEIESSLIQQKIDDKLRAAHKDATNTKTNITTINHLSNISQSHPSSSSTRTAPTASNNNSNNSNYNTNESDYSHTHNTRTFTNSARLSPRYTQLDNDSSFPRSNFNRNLQSTRRNNNKRWCSFCSSTSHTWSHCYSNPRGPYYQSERAPLLHHQQQHQQLTQSFAPSSDHSQQPHSDPQFNYRATTQNKFINNSPLQQHYEHSSQEDLTPTSISSSYPSTSSSQPSTSIFSSHPTSSLSPPSPSSTLPFITSSELISNECINTNPCINSSQTTITSTIPSSTTHSTSDRAFNSNNNILINSPSASYLIAEAKINDISCRVLLDTGSGLTIISSRYWSLIGDPFLSSEPYQGPDIHGPDGSSIFPVGLVEITITIAGVIVQHKAVLAQNFEHLILLGNDFMKLIGLVLDIQANKMWLRSRPALTYTISSDLSHASRMEIPLLSTQTYTIPSFHFAFIQVKTPSAISSDLWEASVTGVRRHVIAANSLVRIKNKCCLIQVANLSSKSQVIYPGERLAIADLYQGNDVVNADAHILSTTSLSTTSPSTPSFEDSSTLSITTSFDFLTNLNLTDTDITSSQVEQLRSLLVKYHQCFDDKLGRTSLVQHHIDTSTTKPIKLRPYRVSPHRKDIISNEITTMLNAGIIEPCISPYAAPITLQPKKDGSLRFCIDYRELNSVTVRDVYPIPRIDDTLDQLQHAKYFSSMDLRSGFWQIELDPASRDKTAFISHAGLFRFRVMPFGLT</sequence>
<evidence type="ECO:0000256" key="1">
    <source>
        <dbReference type="ARBA" id="ARBA00022679"/>
    </source>
</evidence>
<dbReference type="PANTHER" id="PTHR37984:SF5">
    <property type="entry name" value="PROTEIN NYNRIN-LIKE"/>
    <property type="match status" value="1"/>
</dbReference>